<evidence type="ECO:0000256" key="1">
    <source>
        <dbReference type="SAM" id="MobiDB-lite"/>
    </source>
</evidence>
<protein>
    <submittedName>
        <fullName evidence="2">Uncharacterized protein</fullName>
    </submittedName>
</protein>
<feature type="compositionally biased region" description="Basic and acidic residues" evidence="1">
    <location>
        <begin position="9"/>
        <end position="21"/>
    </location>
</feature>
<proteinExistence type="predicted"/>
<reference evidence="2" key="1">
    <citation type="submission" date="2023-03" db="EMBL/GenBank/DDBJ databases">
        <title>Massive genome expansion in bonnet fungi (Mycena s.s.) driven by repeated elements and novel gene families across ecological guilds.</title>
        <authorList>
            <consortium name="Lawrence Berkeley National Laboratory"/>
            <person name="Harder C.B."/>
            <person name="Miyauchi S."/>
            <person name="Viragh M."/>
            <person name="Kuo A."/>
            <person name="Thoen E."/>
            <person name="Andreopoulos B."/>
            <person name="Lu D."/>
            <person name="Skrede I."/>
            <person name="Drula E."/>
            <person name="Henrissat B."/>
            <person name="Morin E."/>
            <person name="Kohler A."/>
            <person name="Barry K."/>
            <person name="LaButti K."/>
            <person name="Morin E."/>
            <person name="Salamov A."/>
            <person name="Lipzen A."/>
            <person name="Mereny Z."/>
            <person name="Hegedus B."/>
            <person name="Baldrian P."/>
            <person name="Stursova M."/>
            <person name="Weitz H."/>
            <person name="Taylor A."/>
            <person name="Grigoriev I.V."/>
            <person name="Nagy L.G."/>
            <person name="Martin F."/>
            <person name="Kauserud H."/>
        </authorList>
    </citation>
    <scope>NUCLEOTIDE SEQUENCE</scope>
    <source>
        <strain evidence="2">9284</strain>
    </source>
</reference>
<name>A0AAD7B452_9AGAR</name>
<gene>
    <name evidence="2" type="ORF">FB45DRAFT_944659</name>
</gene>
<sequence length="373" mass="41107">MSSRQVWRHTTDSSDFDLRDQDDNGTSKYIGAASPVASTYDSIVLPEPASYRVGYRFGHVLEAREQHLTADVNSLQAGRIVQQRSVPFLPEAITIPGPYEENPGGLIMLSLAHRDATFASLGGYVTSTPNFDDPLLPWSSAAPQWSYDEFASEPLEGISLLNTWVQESSGGRHPQGFIAEASMSTSSTNVDNSSVPSLPSLTLAHRTAAPPLDGSTANVASELSRAIFPIDLRRDMDFTCISNLQTFSIPPQTTIHIMPTTRGSSLLEMNTGYSVETAVSIIHQLQVLLRSPLSLETFHTSLTRTAKRAVREYFVARSKRAATVWRGFLKGRNQVDGPLGAVLLRGHTFMWGFQHTHGQWVIHVEMPPTWNEL</sequence>
<dbReference type="EMBL" id="JARKIF010000040">
    <property type="protein sequence ID" value="KAJ7609541.1"/>
    <property type="molecule type" value="Genomic_DNA"/>
</dbReference>
<dbReference type="Proteomes" id="UP001221142">
    <property type="component" value="Unassembled WGS sequence"/>
</dbReference>
<evidence type="ECO:0000313" key="2">
    <source>
        <dbReference type="EMBL" id="KAJ7609541.1"/>
    </source>
</evidence>
<evidence type="ECO:0000313" key="3">
    <source>
        <dbReference type="Proteomes" id="UP001221142"/>
    </source>
</evidence>
<organism evidence="2 3">
    <name type="scientific">Roridomyces roridus</name>
    <dbReference type="NCBI Taxonomy" id="1738132"/>
    <lineage>
        <taxon>Eukaryota</taxon>
        <taxon>Fungi</taxon>
        <taxon>Dikarya</taxon>
        <taxon>Basidiomycota</taxon>
        <taxon>Agaricomycotina</taxon>
        <taxon>Agaricomycetes</taxon>
        <taxon>Agaricomycetidae</taxon>
        <taxon>Agaricales</taxon>
        <taxon>Marasmiineae</taxon>
        <taxon>Mycenaceae</taxon>
        <taxon>Roridomyces</taxon>
    </lineage>
</organism>
<feature type="region of interest" description="Disordered" evidence="1">
    <location>
        <begin position="1"/>
        <end position="21"/>
    </location>
</feature>
<accession>A0AAD7B452</accession>
<keyword evidence="3" id="KW-1185">Reference proteome</keyword>
<comment type="caution">
    <text evidence="2">The sequence shown here is derived from an EMBL/GenBank/DDBJ whole genome shotgun (WGS) entry which is preliminary data.</text>
</comment>
<dbReference type="AlphaFoldDB" id="A0AAD7B452"/>